<name>A0A1H6WAD0_9FLAO</name>
<feature type="signal peptide" evidence="1">
    <location>
        <begin position="1"/>
        <end position="25"/>
    </location>
</feature>
<accession>A0A1H6WAD0</accession>
<organism evidence="2 3">
    <name type="scientific">Myroides marinus</name>
    <dbReference type="NCBI Taxonomy" id="703342"/>
    <lineage>
        <taxon>Bacteria</taxon>
        <taxon>Pseudomonadati</taxon>
        <taxon>Bacteroidota</taxon>
        <taxon>Flavobacteriia</taxon>
        <taxon>Flavobacteriales</taxon>
        <taxon>Flavobacteriaceae</taxon>
        <taxon>Myroides</taxon>
    </lineage>
</organism>
<sequence>MKVLQKILSILMLTLIVAFTQYPCADRYFVNTTQVEKLITQEGNASDQSIATIDMCSPLCTCICCTIIYSTTIFTLPITTTVLFSFNKTPLYFDKKIEKIDLTIWQPPKIMS</sequence>
<evidence type="ECO:0000313" key="2">
    <source>
        <dbReference type="EMBL" id="SEJ13843.1"/>
    </source>
</evidence>
<dbReference type="Pfam" id="PF20365">
    <property type="entry name" value="DUF6660"/>
    <property type="match status" value="1"/>
</dbReference>
<keyword evidence="1" id="KW-0732">Signal</keyword>
<dbReference type="Proteomes" id="UP000183077">
    <property type="component" value="Unassembled WGS sequence"/>
</dbReference>
<gene>
    <name evidence="2" type="ORF">SAMN04488018_11372</name>
</gene>
<dbReference type="RefSeq" id="WP_074746841.1">
    <property type="nucleotide sequence ID" value="NZ_FNYS01000013.1"/>
</dbReference>
<evidence type="ECO:0000313" key="3">
    <source>
        <dbReference type="Proteomes" id="UP000183077"/>
    </source>
</evidence>
<dbReference type="EMBL" id="FNYS01000013">
    <property type="protein sequence ID" value="SEJ13843.1"/>
    <property type="molecule type" value="Genomic_DNA"/>
</dbReference>
<feature type="chain" id="PRO_5010374365" description="Transmembrane protein" evidence="1">
    <location>
        <begin position="26"/>
        <end position="112"/>
    </location>
</feature>
<dbReference type="InterPro" id="IPR046601">
    <property type="entry name" value="DUF6660"/>
</dbReference>
<reference evidence="2 3" key="1">
    <citation type="submission" date="2016-10" db="EMBL/GenBank/DDBJ databases">
        <authorList>
            <person name="de Groot N.N."/>
        </authorList>
    </citation>
    <scope>NUCLEOTIDE SEQUENCE [LARGE SCALE GENOMIC DNA]</scope>
    <source>
        <strain evidence="2 3">DSM 23048</strain>
    </source>
</reference>
<dbReference type="AlphaFoldDB" id="A0A1H6WAD0"/>
<evidence type="ECO:0000256" key="1">
    <source>
        <dbReference type="SAM" id="SignalP"/>
    </source>
</evidence>
<protein>
    <recommendedName>
        <fullName evidence="4">Transmembrane protein</fullName>
    </recommendedName>
</protein>
<dbReference type="GeneID" id="82257814"/>
<evidence type="ECO:0008006" key="4">
    <source>
        <dbReference type="Google" id="ProtNLM"/>
    </source>
</evidence>
<proteinExistence type="predicted"/>